<evidence type="ECO:0000256" key="2">
    <source>
        <dbReference type="SAM" id="SignalP"/>
    </source>
</evidence>
<accession>A0ABP9F4F7</accession>
<dbReference type="EMBL" id="BAABJH010000001">
    <property type="protein sequence ID" value="GAA4891851.1"/>
    <property type="molecule type" value="Genomic_DNA"/>
</dbReference>
<organism evidence="4 5">
    <name type="scientific">Flaviramulus aquimarinus</name>
    <dbReference type="NCBI Taxonomy" id="1170456"/>
    <lineage>
        <taxon>Bacteria</taxon>
        <taxon>Pseudomonadati</taxon>
        <taxon>Bacteroidota</taxon>
        <taxon>Flavobacteriia</taxon>
        <taxon>Flavobacteriales</taxon>
        <taxon>Flavobacteriaceae</taxon>
        <taxon>Flaviramulus</taxon>
    </lineage>
</organism>
<keyword evidence="5" id="KW-1185">Reference proteome</keyword>
<comment type="caution">
    <text evidence="4">The sequence shown here is derived from an EMBL/GenBank/DDBJ whole genome shotgun (WGS) entry which is preliminary data.</text>
</comment>
<feature type="domain" description="Secretion system C-terminal sorting" evidence="3">
    <location>
        <begin position="317"/>
        <end position="383"/>
    </location>
</feature>
<evidence type="ECO:0000259" key="3">
    <source>
        <dbReference type="Pfam" id="PF18962"/>
    </source>
</evidence>
<feature type="signal peptide" evidence="2">
    <location>
        <begin position="1"/>
        <end position="20"/>
    </location>
</feature>
<dbReference type="NCBIfam" id="TIGR04183">
    <property type="entry name" value="Por_Secre_tail"/>
    <property type="match status" value="1"/>
</dbReference>
<dbReference type="SUPFAM" id="SSF75011">
    <property type="entry name" value="3-carboxy-cis,cis-mucoante lactonizing enzyme"/>
    <property type="match status" value="1"/>
</dbReference>
<dbReference type="InterPro" id="IPR026444">
    <property type="entry name" value="Secre_tail"/>
</dbReference>
<protein>
    <recommendedName>
        <fullName evidence="3">Secretion system C-terminal sorting domain-containing protein</fullName>
    </recommendedName>
</protein>
<feature type="chain" id="PRO_5046218318" description="Secretion system C-terminal sorting domain-containing protein" evidence="2">
    <location>
        <begin position="21"/>
        <end position="384"/>
    </location>
</feature>
<dbReference type="RefSeq" id="WP_345273532.1">
    <property type="nucleotide sequence ID" value="NZ_BAABJH010000001.1"/>
</dbReference>
<dbReference type="Proteomes" id="UP001500433">
    <property type="component" value="Unassembled WGS sequence"/>
</dbReference>
<name>A0ABP9F4F7_9FLAO</name>
<dbReference type="Pfam" id="PF18962">
    <property type="entry name" value="Por_Secre_tail"/>
    <property type="match status" value="1"/>
</dbReference>
<reference evidence="5" key="1">
    <citation type="journal article" date="2019" name="Int. J. Syst. Evol. Microbiol.">
        <title>The Global Catalogue of Microorganisms (GCM) 10K type strain sequencing project: providing services to taxonomists for standard genome sequencing and annotation.</title>
        <authorList>
            <consortium name="The Broad Institute Genomics Platform"/>
            <consortium name="The Broad Institute Genome Sequencing Center for Infectious Disease"/>
            <person name="Wu L."/>
            <person name="Ma J."/>
        </authorList>
    </citation>
    <scope>NUCLEOTIDE SEQUENCE [LARGE SCALE GENOMIC DNA]</scope>
    <source>
        <strain evidence="5">JCM 18274</strain>
    </source>
</reference>
<keyword evidence="1 2" id="KW-0732">Signal</keyword>
<evidence type="ECO:0000313" key="4">
    <source>
        <dbReference type="EMBL" id="GAA4891851.1"/>
    </source>
</evidence>
<gene>
    <name evidence="4" type="ORF">GCM10023311_15330</name>
</gene>
<evidence type="ECO:0000313" key="5">
    <source>
        <dbReference type="Proteomes" id="UP001500433"/>
    </source>
</evidence>
<sequence>MKTKLLTLFTFFLFFLSTYAQPNTEDYISGLDDPNGVFVNGTDLYVYGFNNIYRIDTTAPSSVANIIYTSETDFFITNIVMNGTKLYIAQENYIEATDTWLGSRIVSLDLNNLAAPVEVIYSIMEYISALTIDGNTLYFSSETLINPPAFEPFFTHIDKLDISQSNPSAVNMVPNISNDGVVKDIILHNNNLLISITDDQKIYSVDTTVNSPSVETVVDGLNFNRGIFKNGNELYVADGFQVKKIELDNGLASLVTVAQNTTYEDMNNGMPFFANFRDVALIGNRMYMPLQSQGRIVSAVDATLSVDKLTTSRFNFYPNPANNQFTIQLDTSVQLQKVSIYNTLGQYIYSTNKLKVHTSHLKSGIYFIEVETSQGKSAKKIVIE</sequence>
<evidence type="ECO:0000256" key="1">
    <source>
        <dbReference type="ARBA" id="ARBA00022729"/>
    </source>
</evidence>
<proteinExistence type="predicted"/>